<proteinExistence type="predicted"/>
<dbReference type="EMBL" id="BDRX01000232">
    <property type="protein sequence ID" value="GBG00489.1"/>
    <property type="molecule type" value="Genomic_DNA"/>
</dbReference>
<keyword evidence="1" id="KW-0472">Membrane</keyword>
<dbReference type="InterPro" id="IPR029044">
    <property type="entry name" value="Nucleotide-diphossugar_trans"/>
</dbReference>
<organism evidence="2 3">
    <name type="scientific">Raphidocelis subcapitata</name>
    <dbReference type="NCBI Taxonomy" id="307507"/>
    <lineage>
        <taxon>Eukaryota</taxon>
        <taxon>Viridiplantae</taxon>
        <taxon>Chlorophyta</taxon>
        <taxon>core chlorophytes</taxon>
        <taxon>Chlorophyceae</taxon>
        <taxon>CS clade</taxon>
        <taxon>Sphaeropleales</taxon>
        <taxon>Selenastraceae</taxon>
        <taxon>Raphidocelis</taxon>
    </lineage>
</organism>
<keyword evidence="1" id="KW-1133">Transmembrane helix</keyword>
<accession>A0A2V0PL17</accession>
<dbReference type="SUPFAM" id="SSF53448">
    <property type="entry name" value="Nucleotide-diphospho-sugar transferases"/>
    <property type="match status" value="1"/>
</dbReference>
<reference evidence="2 3" key="1">
    <citation type="journal article" date="2018" name="Sci. Rep.">
        <title>Raphidocelis subcapitata (=Pseudokirchneriella subcapitata) provides an insight into genome evolution and environmental adaptations in the Sphaeropleales.</title>
        <authorList>
            <person name="Suzuki S."/>
            <person name="Yamaguchi H."/>
            <person name="Nakajima N."/>
            <person name="Kawachi M."/>
        </authorList>
    </citation>
    <scope>NUCLEOTIDE SEQUENCE [LARGE SCALE GENOMIC DNA]</scope>
    <source>
        <strain evidence="2 3">NIES-35</strain>
    </source>
</reference>
<evidence type="ECO:0008006" key="4">
    <source>
        <dbReference type="Google" id="ProtNLM"/>
    </source>
</evidence>
<dbReference type="InParanoid" id="A0A2V0PL17"/>
<evidence type="ECO:0000313" key="3">
    <source>
        <dbReference type="Proteomes" id="UP000247498"/>
    </source>
</evidence>
<evidence type="ECO:0000313" key="2">
    <source>
        <dbReference type="EMBL" id="GBG00489.1"/>
    </source>
</evidence>
<protein>
    <recommendedName>
        <fullName evidence="4">Glycosyltransferase 2-like domain-containing protein</fullName>
    </recommendedName>
</protein>
<feature type="transmembrane region" description="Helical" evidence="1">
    <location>
        <begin position="24"/>
        <end position="46"/>
    </location>
</feature>
<name>A0A2V0PL17_9CHLO</name>
<keyword evidence="3" id="KW-1185">Reference proteome</keyword>
<dbReference type="Proteomes" id="UP000247498">
    <property type="component" value="Unassembled WGS sequence"/>
</dbReference>
<evidence type="ECO:0000256" key="1">
    <source>
        <dbReference type="SAM" id="Phobius"/>
    </source>
</evidence>
<sequence length="376" mass="42342">MGLLSAGRPAPAGKARRARVPARALVHALAAAVAAACFYAAALRVWDMVKPKVLDETCSGLDIPVVLLSYNNPTLLQLMVRQLRECFDAHVVIADNGSNYPPMIEYLEAIARADPRVRVWRFNDNWGPHLLFREQGRHQFNSMPRFFALTDSDLRLGDHLPRNFLCVLAHLTQRLGVPKAGLALDISDHQYMHRLGNYTANRSIYEWERSVYRAKMRVEGWPEVGYVFSAPIDTTFAVYDKAQFARNDSTDITFFNDSAVRVTGLFTAKHRPWYPETIAAIPGVELRHMLNTSWGTLAQIANHTMGDKDAAELLSGPRALEGLDPFHEGDLMNYTCGGQRHNMHIPGRVALRDIKYEYPQEDLLARPKVHHVGLGF</sequence>
<keyword evidence="1" id="KW-0812">Transmembrane</keyword>
<gene>
    <name evidence="2" type="ORF">Rsub_13308</name>
</gene>
<comment type="caution">
    <text evidence="2">The sequence shown here is derived from an EMBL/GenBank/DDBJ whole genome shotgun (WGS) entry which is preliminary data.</text>
</comment>
<dbReference type="AlphaFoldDB" id="A0A2V0PL17"/>